<feature type="domain" description="DUF2179" evidence="7">
    <location>
        <begin position="225"/>
        <end position="280"/>
    </location>
</feature>
<dbReference type="PANTHER" id="PTHR33545:SF5">
    <property type="entry name" value="UPF0750 MEMBRANE PROTEIN YITT"/>
    <property type="match status" value="1"/>
</dbReference>
<evidence type="ECO:0000313" key="8">
    <source>
        <dbReference type="EMBL" id="MEJ6348504.1"/>
    </source>
</evidence>
<dbReference type="InterPro" id="IPR019264">
    <property type="entry name" value="DUF2179"/>
</dbReference>
<keyword evidence="9" id="KW-1185">Reference proteome</keyword>
<dbReference type="CDD" id="cd16380">
    <property type="entry name" value="YitT_C"/>
    <property type="match status" value="1"/>
</dbReference>
<feature type="transmembrane region" description="Helical" evidence="6">
    <location>
        <begin position="85"/>
        <end position="104"/>
    </location>
</feature>
<evidence type="ECO:0000256" key="6">
    <source>
        <dbReference type="SAM" id="Phobius"/>
    </source>
</evidence>
<comment type="caution">
    <text evidence="8">The sequence shown here is derived from an EMBL/GenBank/DDBJ whole genome shotgun (WGS) entry which is preliminary data.</text>
</comment>
<accession>A0ABU8SGL6</accession>
<organism evidence="8 9">
    <name type="scientific">Holzapfeliella saturejae</name>
    <dbReference type="NCBI Taxonomy" id="3082953"/>
    <lineage>
        <taxon>Bacteria</taxon>
        <taxon>Bacillati</taxon>
        <taxon>Bacillota</taxon>
        <taxon>Bacilli</taxon>
        <taxon>Lactobacillales</taxon>
        <taxon>Lactobacillaceae</taxon>
        <taxon>Holzapfeliella</taxon>
    </lineage>
</organism>
<dbReference type="Proteomes" id="UP001377804">
    <property type="component" value="Unassembled WGS sequence"/>
</dbReference>
<evidence type="ECO:0000256" key="5">
    <source>
        <dbReference type="ARBA" id="ARBA00023136"/>
    </source>
</evidence>
<keyword evidence="5 6" id="KW-0472">Membrane</keyword>
<dbReference type="RefSeq" id="WP_339969735.1">
    <property type="nucleotide sequence ID" value="NZ_JAWMWG010000001.1"/>
</dbReference>
<dbReference type="InterPro" id="IPR003740">
    <property type="entry name" value="YitT"/>
</dbReference>
<dbReference type="Gene3D" id="3.30.70.120">
    <property type="match status" value="1"/>
</dbReference>
<evidence type="ECO:0000256" key="1">
    <source>
        <dbReference type="ARBA" id="ARBA00004651"/>
    </source>
</evidence>
<proteinExistence type="predicted"/>
<keyword evidence="2" id="KW-1003">Cell membrane</keyword>
<evidence type="ECO:0000256" key="2">
    <source>
        <dbReference type="ARBA" id="ARBA00022475"/>
    </source>
</evidence>
<dbReference type="EMBL" id="JAWMWG010000001">
    <property type="protein sequence ID" value="MEJ6348504.1"/>
    <property type="molecule type" value="Genomic_DNA"/>
</dbReference>
<keyword evidence="3 6" id="KW-0812">Transmembrane</keyword>
<protein>
    <submittedName>
        <fullName evidence="8">YitT family protein</fullName>
    </submittedName>
</protein>
<evidence type="ECO:0000259" key="7">
    <source>
        <dbReference type="Pfam" id="PF10035"/>
    </source>
</evidence>
<evidence type="ECO:0000256" key="4">
    <source>
        <dbReference type="ARBA" id="ARBA00022989"/>
    </source>
</evidence>
<feature type="transmembrane region" description="Helical" evidence="6">
    <location>
        <begin position="55"/>
        <end position="78"/>
    </location>
</feature>
<dbReference type="InterPro" id="IPR051461">
    <property type="entry name" value="UPF0750_membrane"/>
</dbReference>
<feature type="transmembrane region" description="Helical" evidence="6">
    <location>
        <begin position="14"/>
        <end position="35"/>
    </location>
</feature>
<dbReference type="InterPro" id="IPR015867">
    <property type="entry name" value="N-reg_PII/ATP_PRibTrfase_C"/>
</dbReference>
<feature type="transmembrane region" description="Helical" evidence="6">
    <location>
        <begin position="152"/>
        <end position="173"/>
    </location>
</feature>
<dbReference type="PIRSF" id="PIRSF006483">
    <property type="entry name" value="Membrane_protein_YitT"/>
    <property type="match status" value="1"/>
</dbReference>
<keyword evidence="4 6" id="KW-1133">Transmembrane helix</keyword>
<comment type="subcellular location">
    <subcellularLocation>
        <location evidence="1">Cell membrane</location>
        <topology evidence="1">Multi-pass membrane protein</topology>
    </subcellularLocation>
</comment>
<sequence>MDQLSKISRQHTNFSKISAAVIYALCVSIALNFFWEPGHIYASGVTGFAQIIQSLSHNLLSTNVMYFALNIPLIIMGWLKIGHKFTLYTILAVAFSSIMMKVMPPISTQFDPIICALFGGVINGAGTGFALKNGISTGGLDIIGIIVRKKTGHSFGTINIFFNLMIVAVAGFIFGWPFAFYTAIGIFVNGRVIDMIYTQNQKMQVMIVTEHPRDLIDDIQGKMRRGITIVHDVEGAFGHTEKTILFTIISRYEMHELGQVVQNKDPYAFVSITKAEKVIGRFKEPKVE</sequence>
<evidence type="ECO:0000256" key="3">
    <source>
        <dbReference type="ARBA" id="ARBA00022692"/>
    </source>
</evidence>
<evidence type="ECO:0000313" key="9">
    <source>
        <dbReference type="Proteomes" id="UP001377804"/>
    </source>
</evidence>
<reference evidence="8 9" key="1">
    <citation type="submission" date="2023-10" db="EMBL/GenBank/DDBJ databases">
        <title>Holzapfeliella saturejae sp. nov. isolated from Satureja montana flowers.</title>
        <authorList>
            <person name="Alcantara C."/>
            <person name="Zuniga M."/>
            <person name="Landete J.M."/>
            <person name="Monedero V."/>
        </authorList>
    </citation>
    <scope>NUCLEOTIDE SEQUENCE [LARGE SCALE GENOMIC DNA]</scope>
    <source>
        <strain evidence="8 9">He02</strain>
    </source>
</reference>
<dbReference type="Pfam" id="PF10035">
    <property type="entry name" value="DUF2179"/>
    <property type="match status" value="1"/>
</dbReference>
<dbReference type="PANTHER" id="PTHR33545">
    <property type="entry name" value="UPF0750 MEMBRANE PROTEIN YITT-RELATED"/>
    <property type="match status" value="1"/>
</dbReference>
<gene>
    <name evidence="8" type="ORF">R4Y45_04585</name>
</gene>
<name>A0ABU8SGL6_9LACO</name>
<dbReference type="Pfam" id="PF02588">
    <property type="entry name" value="YitT_membrane"/>
    <property type="match status" value="1"/>
</dbReference>